<dbReference type="Proteomes" id="UP001054821">
    <property type="component" value="Chromosome 6"/>
</dbReference>
<evidence type="ECO:0000313" key="4">
    <source>
        <dbReference type="Proteomes" id="UP001054821"/>
    </source>
</evidence>
<dbReference type="NCBIfam" id="TIGR00756">
    <property type="entry name" value="PPR"/>
    <property type="match status" value="1"/>
</dbReference>
<name>A0AAD4YU15_PRUDU</name>
<evidence type="ECO:0000256" key="1">
    <source>
        <dbReference type="ARBA" id="ARBA00022737"/>
    </source>
</evidence>
<comment type="caution">
    <text evidence="3">The sequence shown here is derived from an EMBL/GenBank/DDBJ whole genome shotgun (WGS) entry which is preliminary data.</text>
</comment>
<proteinExistence type="predicted"/>
<dbReference type="InterPro" id="IPR002885">
    <property type="entry name" value="PPR_rpt"/>
</dbReference>
<dbReference type="PANTHER" id="PTHR45613">
    <property type="entry name" value="PENTATRICOPEPTIDE REPEAT-CONTAINING PROTEIN"/>
    <property type="match status" value="1"/>
</dbReference>
<evidence type="ECO:0008006" key="5">
    <source>
        <dbReference type="Google" id="ProtNLM"/>
    </source>
</evidence>
<accession>A0AAD4YU15</accession>
<dbReference type="PROSITE" id="PS51375">
    <property type="entry name" value="PPR"/>
    <property type="match status" value="1"/>
</dbReference>
<dbReference type="PANTHER" id="PTHR45613:SF207">
    <property type="entry name" value="OS08G0300700 PROTEIN"/>
    <property type="match status" value="1"/>
</dbReference>
<keyword evidence="1" id="KW-0677">Repeat</keyword>
<sequence length="82" mass="9191">MLSKGSMVNVVSYNTLINGYCKLKKIDEAMMLFLDLCHKGLVLDTVTYNTLVNRCINNRVDSSITVKNKVDPALLLLIKESL</sequence>
<dbReference type="AlphaFoldDB" id="A0AAD4YU15"/>
<organism evidence="3 4">
    <name type="scientific">Prunus dulcis</name>
    <name type="common">Almond</name>
    <name type="synonym">Amygdalus dulcis</name>
    <dbReference type="NCBI Taxonomy" id="3755"/>
    <lineage>
        <taxon>Eukaryota</taxon>
        <taxon>Viridiplantae</taxon>
        <taxon>Streptophyta</taxon>
        <taxon>Embryophyta</taxon>
        <taxon>Tracheophyta</taxon>
        <taxon>Spermatophyta</taxon>
        <taxon>Magnoliopsida</taxon>
        <taxon>eudicotyledons</taxon>
        <taxon>Gunneridae</taxon>
        <taxon>Pentapetalae</taxon>
        <taxon>rosids</taxon>
        <taxon>fabids</taxon>
        <taxon>Rosales</taxon>
        <taxon>Rosaceae</taxon>
        <taxon>Amygdaloideae</taxon>
        <taxon>Amygdaleae</taxon>
        <taxon>Prunus</taxon>
    </lineage>
</organism>
<reference evidence="3 4" key="1">
    <citation type="journal article" date="2022" name="G3 (Bethesda)">
        <title>Whole-genome sequence and methylome profiling of the almond [Prunus dulcis (Mill.) D.A. Webb] cultivar 'Nonpareil'.</title>
        <authorList>
            <person name="D'Amico-Willman K.M."/>
            <person name="Ouma W.Z."/>
            <person name="Meulia T."/>
            <person name="Sideli G.M."/>
            <person name="Gradziel T.M."/>
            <person name="Fresnedo-Ramirez J."/>
        </authorList>
    </citation>
    <scope>NUCLEOTIDE SEQUENCE [LARGE SCALE GENOMIC DNA]</scope>
    <source>
        <strain evidence="3">Clone GOH B32 T37-40</strain>
    </source>
</reference>
<keyword evidence="4" id="KW-1185">Reference proteome</keyword>
<evidence type="ECO:0000256" key="2">
    <source>
        <dbReference type="PROSITE-ProRule" id="PRU00708"/>
    </source>
</evidence>
<dbReference type="Pfam" id="PF13041">
    <property type="entry name" value="PPR_2"/>
    <property type="match status" value="1"/>
</dbReference>
<dbReference type="EMBL" id="JAJFAZ020000006">
    <property type="protein sequence ID" value="KAI5322372.1"/>
    <property type="molecule type" value="Genomic_DNA"/>
</dbReference>
<protein>
    <recommendedName>
        <fullName evidence="5">Tetratricopeptide repeat-like superfamily protein</fullName>
    </recommendedName>
</protein>
<gene>
    <name evidence="3" type="ORF">L3X38_031444</name>
</gene>
<dbReference type="Gene3D" id="1.25.40.10">
    <property type="entry name" value="Tetratricopeptide repeat domain"/>
    <property type="match status" value="1"/>
</dbReference>
<evidence type="ECO:0000313" key="3">
    <source>
        <dbReference type="EMBL" id="KAI5322372.1"/>
    </source>
</evidence>
<feature type="repeat" description="PPR" evidence="2">
    <location>
        <begin position="9"/>
        <end position="43"/>
    </location>
</feature>
<dbReference type="InterPro" id="IPR011990">
    <property type="entry name" value="TPR-like_helical_dom_sf"/>
</dbReference>